<dbReference type="OrthoDB" id="9803968at2"/>
<dbReference type="PROSITE" id="PS00455">
    <property type="entry name" value="AMP_BINDING"/>
    <property type="match status" value="1"/>
</dbReference>
<dbReference type="PANTHER" id="PTHR42921:SF1">
    <property type="entry name" value="ACETOACETYL-COA SYNTHETASE"/>
    <property type="match status" value="1"/>
</dbReference>
<dbReference type="InterPro" id="IPR045851">
    <property type="entry name" value="AMP-bd_C_sf"/>
</dbReference>
<keyword evidence="3" id="KW-0547">Nucleotide-binding</keyword>
<feature type="domain" description="AMP-dependent synthetase/ligase" evidence="5">
    <location>
        <begin position="111"/>
        <end position="489"/>
    </location>
</feature>
<dbReference type="Pfam" id="PF16177">
    <property type="entry name" value="ACAS_N"/>
    <property type="match status" value="1"/>
</dbReference>
<dbReference type="NCBIfam" id="NF002937">
    <property type="entry name" value="PRK03584.1"/>
    <property type="match status" value="1"/>
</dbReference>
<evidence type="ECO:0000313" key="8">
    <source>
        <dbReference type="EMBL" id="MPY43634.1"/>
    </source>
</evidence>
<organism evidence="8 9">
    <name type="scientific">Streptomyces phyllanthi</name>
    <dbReference type="NCBI Taxonomy" id="1803180"/>
    <lineage>
        <taxon>Bacteria</taxon>
        <taxon>Bacillati</taxon>
        <taxon>Actinomycetota</taxon>
        <taxon>Actinomycetes</taxon>
        <taxon>Kitasatosporales</taxon>
        <taxon>Streptomycetaceae</taxon>
        <taxon>Streptomyces</taxon>
    </lineage>
</organism>
<dbReference type="EC" id="6.2.1.16" evidence="8"/>
<evidence type="ECO:0000256" key="2">
    <source>
        <dbReference type="ARBA" id="ARBA00022598"/>
    </source>
</evidence>
<dbReference type="AlphaFoldDB" id="A0A5N8WB82"/>
<evidence type="ECO:0000259" key="5">
    <source>
        <dbReference type="Pfam" id="PF00501"/>
    </source>
</evidence>
<evidence type="ECO:0000256" key="4">
    <source>
        <dbReference type="ARBA" id="ARBA00022840"/>
    </source>
</evidence>
<dbReference type="PANTHER" id="PTHR42921">
    <property type="entry name" value="ACETOACETYL-COA SYNTHETASE"/>
    <property type="match status" value="1"/>
</dbReference>
<dbReference type="InterPro" id="IPR042099">
    <property type="entry name" value="ANL_N_sf"/>
</dbReference>
<evidence type="ECO:0000259" key="7">
    <source>
        <dbReference type="Pfam" id="PF16177"/>
    </source>
</evidence>
<evidence type="ECO:0000256" key="1">
    <source>
        <dbReference type="ARBA" id="ARBA00006432"/>
    </source>
</evidence>
<dbReference type="InterPro" id="IPR000873">
    <property type="entry name" value="AMP-dep_synth/lig_dom"/>
</dbReference>
<feature type="domain" description="Acetyl-coenzyme A synthetase N-terminal" evidence="7">
    <location>
        <begin position="44"/>
        <end position="100"/>
    </location>
</feature>
<dbReference type="NCBIfam" id="TIGR01217">
    <property type="entry name" value="ac_ac_CoA_syn"/>
    <property type="match status" value="1"/>
</dbReference>
<evidence type="ECO:0000313" key="9">
    <source>
        <dbReference type="Proteomes" id="UP000326979"/>
    </source>
</evidence>
<dbReference type="GO" id="GO:0030729">
    <property type="term" value="F:acetoacetate-CoA ligase activity"/>
    <property type="evidence" value="ECO:0007669"/>
    <property type="project" value="UniProtKB-EC"/>
</dbReference>
<evidence type="ECO:0000256" key="3">
    <source>
        <dbReference type="ARBA" id="ARBA00022741"/>
    </source>
</evidence>
<dbReference type="GO" id="GO:0006629">
    <property type="term" value="P:lipid metabolic process"/>
    <property type="evidence" value="ECO:0007669"/>
    <property type="project" value="InterPro"/>
</dbReference>
<dbReference type="Gene3D" id="3.30.300.30">
    <property type="match status" value="1"/>
</dbReference>
<dbReference type="InterPro" id="IPR025110">
    <property type="entry name" value="AMP-bd_C"/>
</dbReference>
<name>A0A5N8WB82_9ACTN</name>
<protein>
    <submittedName>
        <fullName evidence="8">Acetoacetate--CoA ligase</fullName>
        <ecNumber evidence="8">6.2.1.16</ecNumber>
    </submittedName>
</protein>
<feature type="domain" description="AMP-binding enzyme C-terminal" evidence="6">
    <location>
        <begin position="557"/>
        <end position="631"/>
    </location>
</feature>
<sequence length="686" mass="73444">MQPPDTDPAPDVLWSPDPGTAARSNISDFVRWLGDTRGLLFADYAALWRWSTKDVPAFWSAVWQYYGLDEVTTYDQVLADPAMPGARWFTGARINFAERCLTHPSAHRSAHPPATHPALISLTEDGTPVETSWADLRRQVAAFSTTLRDLGVGPGDCVAGYLPNIPEAVVALLATAAVGAVWTVCSPDFGTPSVLARLQQARPTVLVAADGYRHGGKRHDRREEIADIVDGLPTLRNLVTVGRVLPAGPGPWSRRGDVAQHEWTASAAEEARLEFADVPFDHPLWILWSSGTTGVPKGIVQSHGGIVVELLKALGLGADLRPDDRYLFITSTSWMVWNFLVAGLLHGATIVLYDGSPTFPDVNGAWRVAQRTGATMVGVGAGYLIAGEKAGARPGSDLGLGAIRSIVQTGSSLPPSTWRWVYDHLAPDVWLQSVCGGTDVCSALAGGSLLLPVRTGRIQCPALGVALAAWDPHGAPLIDEQGELVVTAPLPSMPLHFVDDTDGSRYRAAYFDTYPGVWRHGDWVTVSADLTVVVSGRSDSTLNRMGVRMGSADIYAVVDQLPQITDSLVVGAELPDGGYTMPLFVVPAPGVELDDVLRSGITAAIRRALSPRHVPDMIVAVPAIPRTLTGKKLEVPVKRILQGAQPNEVAAAGAVTNPEMLVWFARYAHQFVSGSGLHIARARPPV</sequence>
<dbReference type="InterPro" id="IPR020845">
    <property type="entry name" value="AMP-binding_CS"/>
</dbReference>
<dbReference type="Proteomes" id="UP000326979">
    <property type="component" value="Unassembled WGS sequence"/>
</dbReference>
<gene>
    <name evidence="8" type="ORF">FNH04_28160</name>
</gene>
<evidence type="ECO:0000259" key="6">
    <source>
        <dbReference type="Pfam" id="PF13193"/>
    </source>
</evidence>
<keyword evidence="9" id="KW-1185">Reference proteome</keyword>
<keyword evidence="2 8" id="KW-0436">Ligase</keyword>
<comment type="similarity">
    <text evidence="1">Belongs to the ATP-dependent AMP-binding enzyme family.</text>
</comment>
<dbReference type="Gene3D" id="3.40.50.12780">
    <property type="entry name" value="N-terminal domain of ligase-like"/>
    <property type="match status" value="1"/>
</dbReference>
<dbReference type="SUPFAM" id="SSF56801">
    <property type="entry name" value="Acetyl-CoA synthetase-like"/>
    <property type="match status" value="1"/>
</dbReference>
<reference evidence="8 9" key="1">
    <citation type="submission" date="2019-07" db="EMBL/GenBank/DDBJ databases">
        <title>New species of Amycolatopsis and Streptomyces.</title>
        <authorList>
            <person name="Duangmal K."/>
            <person name="Teo W.F.A."/>
            <person name="Lipun K."/>
        </authorList>
    </citation>
    <scope>NUCLEOTIDE SEQUENCE [LARGE SCALE GENOMIC DNA]</scope>
    <source>
        <strain evidence="8 9">TISTR 2346</strain>
    </source>
</reference>
<accession>A0A5N8WB82</accession>
<dbReference type="Pfam" id="PF00501">
    <property type="entry name" value="AMP-binding"/>
    <property type="match status" value="1"/>
</dbReference>
<dbReference type="Pfam" id="PF13193">
    <property type="entry name" value="AMP-binding_C"/>
    <property type="match status" value="1"/>
</dbReference>
<keyword evidence="4" id="KW-0067">ATP-binding</keyword>
<proteinExistence type="inferred from homology"/>
<dbReference type="InterPro" id="IPR005914">
    <property type="entry name" value="Acac_CoA_synth"/>
</dbReference>
<dbReference type="RefSeq" id="WP_152788595.1">
    <property type="nucleotide sequence ID" value="NZ_BAABEQ010000154.1"/>
</dbReference>
<dbReference type="EMBL" id="VJZE01000243">
    <property type="protein sequence ID" value="MPY43634.1"/>
    <property type="molecule type" value="Genomic_DNA"/>
</dbReference>
<comment type="caution">
    <text evidence="8">The sequence shown here is derived from an EMBL/GenBank/DDBJ whole genome shotgun (WGS) entry which is preliminary data.</text>
</comment>
<dbReference type="InterPro" id="IPR032387">
    <property type="entry name" value="ACAS_N"/>
</dbReference>
<dbReference type="GO" id="GO:0005524">
    <property type="term" value="F:ATP binding"/>
    <property type="evidence" value="ECO:0007669"/>
    <property type="project" value="UniProtKB-KW"/>
</dbReference>